<feature type="region of interest" description="Disordered" evidence="2">
    <location>
        <begin position="1"/>
        <end position="23"/>
    </location>
</feature>
<evidence type="ECO:0000256" key="2">
    <source>
        <dbReference type="SAM" id="MobiDB-lite"/>
    </source>
</evidence>
<accession>A0ABX6P2Z0</accession>
<keyword evidence="1" id="KW-0378">Hydrolase</keyword>
<gene>
    <name evidence="4" type="ORF">HK414_14360</name>
</gene>
<organism evidence="4 5">
    <name type="scientific">Ramlibacter terrae</name>
    <dbReference type="NCBI Taxonomy" id="2732511"/>
    <lineage>
        <taxon>Bacteria</taxon>
        <taxon>Pseudomonadati</taxon>
        <taxon>Pseudomonadota</taxon>
        <taxon>Betaproteobacteria</taxon>
        <taxon>Burkholderiales</taxon>
        <taxon>Comamonadaceae</taxon>
        <taxon>Ramlibacter</taxon>
    </lineage>
</organism>
<evidence type="ECO:0000259" key="3">
    <source>
        <dbReference type="Pfam" id="PF03061"/>
    </source>
</evidence>
<dbReference type="PANTHER" id="PTHR42856:SF1">
    <property type="entry name" value="ACYL-COENZYME A THIOESTERASE PAAI"/>
    <property type="match status" value="1"/>
</dbReference>
<dbReference type="Proteomes" id="UP000500826">
    <property type="component" value="Chromosome"/>
</dbReference>
<protein>
    <submittedName>
        <fullName evidence="4">PaaI family thioesterase</fullName>
    </submittedName>
</protein>
<dbReference type="InterPro" id="IPR006683">
    <property type="entry name" value="Thioestr_dom"/>
</dbReference>
<name>A0ABX6P2Z0_9BURK</name>
<dbReference type="SUPFAM" id="SSF54637">
    <property type="entry name" value="Thioesterase/thiol ester dehydrase-isomerase"/>
    <property type="match status" value="1"/>
</dbReference>
<reference evidence="4 5" key="1">
    <citation type="submission" date="2020-05" db="EMBL/GenBank/DDBJ databases">
        <title>Ramlibacter rhizophilus sp. nov., isolated from rhizosphere soil of national flower Mugunghwa from South Korea.</title>
        <authorList>
            <person name="Zheng-Fei Y."/>
            <person name="Huan T."/>
        </authorList>
    </citation>
    <scope>NUCLEOTIDE SEQUENCE [LARGE SCALE GENOMIC DNA]</scope>
    <source>
        <strain evidence="4 5">H242</strain>
    </source>
</reference>
<dbReference type="NCBIfam" id="TIGR00369">
    <property type="entry name" value="unchar_dom_1"/>
    <property type="match status" value="1"/>
</dbReference>
<dbReference type="Gene3D" id="3.10.129.10">
    <property type="entry name" value="Hotdog Thioesterase"/>
    <property type="match status" value="1"/>
</dbReference>
<dbReference type="EMBL" id="CP053418">
    <property type="protein sequence ID" value="QJW84480.1"/>
    <property type="molecule type" value="Genomic_DNA"/>
</dbReference>
<dbReference type="PANTHER" id="PTHR42856">
    <property type="entry name" value="ACYL-COENZYME A THIOESTERASE PAAI"/>
    <property type="match status" value="1"/>
</dbReference>
<keyword evidence="5" id="KW-1185">Reference proteome</keyword>
<dbReference type="Pfam" id="PF03061">
    <property type="entry name" value="4HBT"/>
    <property type="match status" value="1"/>
</dbReference>
<dbReference type="InterPro" id="IPR052723">
    <property type="entry name" value="Acyl-CoA_thioesterase_PaaI"/>
</dbReference>
<dbReference type="CDD" id="cd03443">
    <property type="entry name" value="PaaI_thioesterase"/>
    <property type="match status" value="1"/>
</dbReference>
<evidence type="ECO:0000313" key="4">
    <source>
        <dbReference type="EMBL" id="QJW84480.1"/>
    </source>
</evidence>
<proteinExistence type="predicted"/>
<evidence type="ECO:0000256" key="1">
    <source>
        <dbReference type="ARBA" id="ARBA00022801"/>
    </source>
</evidence>
<feature type="domain" description="Thioesterase" evidence="3">
    <location>
        <begin position="69"/>
        <end position="142"/>
    </location>
</feature>
<evidence type="ECO:0000313" key="5">
    <source>
        <dbReference type="Proteomes" id="UP000500826"/>
    </source>
</evidence>
<dbReference type="InterPro" id="IPR003736">
    <property type="entry name" value="PAAI_dom"/>
</dbReference>
<sequence>MPASTSPASGWPSTAASASSPGADVPSPKLFGVEIPFVDHLGLELVMMEGGASELRYLPKPEHMNSFRVTHGGAVMTMLDVTLATAARSVDMEIGVVTIEMKTTFMRPCKGQLVARGKLVHRTRSMAFSEGTIYDAEGNACAHATGTFKYVKRQPTGPQSAISTD</sequence>
<dbReference type="InterPro" id="IPR029069">
    <property type="entry name" value="HotDog_dom_sf"/>
</dbReference>